<feature type="domain" description="Zn(2)-C6 fungal-type" evidence="6">
    <location>
        <begin position="32"/>
        <end position="60"/>
    </location>
</feature>
<name>A0A9W4IHT5_PENNA</name>
<accession>A0A9W4IHT5</accession>
<dbReference type="PROSITE" id="PS00463">
    <property type="entry name" value="ZN2_CY6_FUNGAL_1"/>
    <property type="match status" value="1"/>
</dbReference>
<feature type="region of interest" description="Disordered" evidence="5">
    <location>
        <begin position="83"/>
        <end position="118"/>
    </location>
</feature>
<evidence type="ECO:0000256" key="3">
    <source>
        <dbReference type="ARBA" id="ARBA00023163"/>
    </source>
</evidence>
<dbReference type="GO" id="GO:0000981">
    <property type="term" value="F:DNA-binding transcription factor activity, RNA polymerase II-specific"/>
    <property type="evidence" value="ECO:0007669"/>
    <property type="project" value="InterPro"/>
</dbReference>
<dbReference type="PANTHER" id="PTHR31069:SF32">
    <property type="entry name" value="ARGININE METABOLISM REGULATION PROTEIN II"/>
    <property type="match status" value="1"/>
</dbReference>
<dbReference type="InterPro" id="IPR050675">
    <property type="entry name" value="OAF3"/>
</dbReference>
<evidence type="ECO:0000313" key="7">
    <source>
        <dbReference type="EMBL" id="CAG8307671.1"/>
    </source>
</evidence>
<dbReference type="GO" id="GO:0003677">
    <property type="term" value="F:DNA binding"/>
    <property type="evidence" value="ECO:0007669"/>
    <property type="project" value="UniProtKB-KW"/>
</dbReference>
<evidence type="ECO:0000256" key="2">
    <source>
        <dbReference type="ARBA" id="ARBA00023125"/>
    </source>
</evidence>
<dbReference type="PROSITE" id="PS50048">
    <property type="entry name" value="ZN2_CY6_FUNGAL_2"/>
    <property type="match status" value="1"/>
</dbReference>
<dbReference type="Gene3D" id="4.10.240.10">
    <property type="entry name" value="Zn(2)-C6 fungal-type DNA-binding domain"/>
    <property type="match status" value="1"/>
</dbReference>
<dbReference type="Proteomes" id="UP001153461">
    <property type="component" value="Unassembled WGS sequence"/>
</dbReference>
<evidence type="ECO:0000256" key="5">
    <source>
        <dbReference type="SAM" id="MobiDB-lite"/>
    </source>
</evidence>
<comment type="caution">
    <text evidence="7">The sequence shown here is derived from an EMBL/GenBank/DDBJ whole genome shotgun (WGS) entry which is preliminary data.</text>
</comment>
<dbReference type="GO" id="GO:0008270">
    <property type="term" value="F:zinc ion binding"/>
    <property type="evidence" value="ECO:0007669"/>
    <property type="project" value="InterPro"/>
</dbReference>
<keyword evidence="3" id="KW-0804">Transcription</keyword>
<reference evidence="7" key="1">
    <citation type="submission" date="2021-07" db="EMBL/GenBank/DDBJ databases">
        <authorList>
            <person name="Branca A.L. A."/>
        </authorList>
    </citation>
    <scope>NUCLEOTIDE SEQUENCE</scope>
</reference>
<dbReference type="SMART" id="SM00066">
    <property type="entry name" value="GAL4"/>
    <property type="match status" value="1"/>
</dbReference>
<dbReference type="EMBL" id="CAJVNV010000629">
    <property type="protein sequence ID" value="CAG8307671.1"/>
    <property type="molecule type" value="Genomic_DNA"/>
</dbReference>
<protein>
    <recommendedName>
        <fullName evidence="6">Zn(2)-C6 fungal-type domain-containing protein</fullName>
    </recommendedName>
</protein>
<dbReference type="Pfam" id="PF00172">
    <property type="entry name" value="Zn_clus"/>
    <property type="match status" value="1"/>
</dbReference>
<keyword evidence="4" id="KW-0539">Nucleus</keyword>
<dbReference type="CDD" id="cd00067">
    <property type="entry name" value="GAL4"/>
    <property type="match status" value="1"/>
</dbReference>
<gene>
    <name evidence="7" type="ORF">PNAL_LOCUS10009</name>
</gene>
<dbReference type="InterPro" id="IPR001138">
    <property type="entry name" value="Zn2Cys6_DnaBD"/>
</dbReference>
<feature type="region of interest" description="Disordered" evidence="5">
    <location>
        <begin position="1"/>
        <end position="24"/>
    </location>
</feature>
<evidence type="ECO:0000256" key="1">
    <source>
        <dbReference type="ARBA" id="ARBA00023015"/>
    </source>
</evidence>
<dbReference type="InterPro" id="IPR036864">
    <property type="entry name" value="Zn2-C6_fun-type_DNA-bd_sf"/>
</dbReference>
<keyword evidence="1" id="KW-0805">Transcription regulation</keyword>
<organism evidence="7 8">
    <name type="scientific">Penicillium nalgiovense</name>
    <dbReference type="NCBI Taxonomy" id="60175"/>
    <lineage>
        <taxon>Eukaryota</taxon>
        <taxon>Fungi</taxon>
        <taxon>Dikarya</taxon>
        <taxon>Ascomycota</taxon>
        <taxon>Pezizomycotina</taxon>
        <taxon>Eurotiomycetes</taxon>
        <taxon>Eurotiomycetidae</taxon>
        <taxon>Eurotiales</taxon>
        <taxon>Aspergillaceae</taxon>
        <taxon>Penicillium</taxon>
    </lineage>
</organism>
<dbReference type="AlphaFoldDB" id="A0A9W4IHT5"/>
<feature type="region of interest" description="Disordered" evidence="5">
    <location>
        <begin position="193"/>
        <end position="213"/>
    </location>
</feature>
<evidence type="ECO:0000259" key="6">
    <source>
        <dbReference type="PROSITE" id="PS50048"/>
    </source>
</evidence>
<keyword evidence="2" id="KW-0238">DNA-binding</keyword>
<feature type="compositionally biased region" description="Polar residues" evidence="5">
    <location>
        <begin position="1"/>
        <end position="15"/>
    </location>
</feature>
<sequence>MSFSLPSQQFLSNMPPTEKQKDISHRHRSFKGCWSCKKRRIQCDEARPACQKCCSRGLTCEGYEIRLRWGAGIASRGKYSGAEKPVKESIIPRPKRRWSMRDKGDGSPSGDGDDQPDLVSQPLMKGIARCMKVFVVPNSHILLDQETPLIAERATVNILNMQWEPGSPRSSAINKHFEIPASLATLAATAAHGRGPDIPGQYARNAGRRSILA</sequence>
<dbReference type="PANTHER" id="PTHR31069">
    <property type="entry name" value="OLEATE-ACTIVATED TRANSCRIPTION FACTOR 1-RELATED"/>
    <property type="match status" value="1"/>
</dbReference>
<evidence type="ECO:0000256" key="4">
    <source>
        <dbReference type="ARBA" id="ARBA00023242"/>
    </source>
</evidence>
<dbReference type="OrthoDB" id="3477330at2759"/>
<evidence type="ECO:0000313" key="8">
    <source>
        <dbReference type="Proteomes" id="UP001153461"/>
    </source>
</evidence>
<dbReference type="SUPFAM" id="SSF57701">
    <property type="entry name" value="Zn2/Cys6 DNA-binding domain"/>
    <property type="match status" value="1"/>
</dbReference>
<proteinExistence type="predicted"/>